<dbReference type="AlphaFoldDB" id="A0A367M4V8"/>
<protein>
    <submittedName>
        <fullName evidence="1">Pyocin R2, holin</fullName>
    </submittedName>
</protein>
<dbReference type="Proteomes" id="UP000253594">
    <property type="component" value="Unassembled WGS sequence"/>
</dbReference>
<dbReference type="EMBL" id="QORE01001155">
    <property type="protein sequence ID" value="RCI71943.1"/>
    <property type="molecule type" value="Genomic_DNA"/>
</dbReference>
<name>A0A367M4V8_PSEAI</name>
<feature type="non-terminal residue" evidence="1">
    <location>
        <position position="1"/>
    </location>
</feature>
<evidence type="ECO:0000313" key="1">
    <source>
        <dbReference type="EMBL" id="RCI71943.1"/>
    </source>
</evidence>
<organism evidence="1 2">
    <name type="scientific">Pseudomonas aeruginosa</name>
    <dbReference type="NCBI Taxonomy" id="287"/>
    <lineage>
        <taxon>Bacteria</taxon>
        <taxon>Pseudomonadati</taxon>
        <taxon>Pseudomonadota</taxon>
        <taxon>Gammaproteobacteria</taxon>
        <taxon>Pseudomonadales</taxon>
        <taxon>Pseudomonadaceae</taxon>
        <taxon>Pseudomonas</taxon>
    </lineage>
</organism>
<comment type="caution">
    <text evidence="1">The sequence shown here is derived from an EMBL/GenBank/DDBJ whole genome shotgun (WGS) entry which is preliminary data.</text>
</comment>
<sequence length="37" mass="3817">ACLGADVTSGFYTRWLARRAGMPPAGDEQRGGPASPP</sequence>
<proteinExistence type="predicted"/>
<gene>
    <name evidence="1" type="ORF">DT376_26395</name>
</gene>
<accession>A0A367M4V8</accession>
<evidence type="ECO:0000313" key="2">
    <source>
        <dbReference type="Proteomes" id="UP000253594"/>
    </source>
</evidence>
<reference evidence="1 2" key="1">
    <citation type="submission" date="2018-07" db="EMBL/GenBank/DDBJ databases">
        <title>Mechanisms of high-level aminoglycoside resistance among Gram-negative pathogens in Brazil.</title>
        <authorList>
            <person name="Ballaben A.S."/>
            <person name="Darini A.L.C."/>
            <person name="Doi Y."/>
        </authorList>
    </citation>
    <scope>NUCLEOTIDE SEQUENCE [LARGE SCALE GENOMIC DNA]</scope>
    <source>
        <strain evidence="1 2">B2-305</strain>
    </source>
</reference>